<feature type="region of interest" description="Disordered" evidence="1">
    <location>
        <begin position="78"/>
        <end position="109"/>
    </location>
</feature>
<dbReference type="EMBL" id="JAULSR010000005">
    <property type="protein sequence ID" value="KAK0617843.1"/>
    <property type="molecule type" value="Genomic_DNA"/>
</dbReference>
<sequence length="169" mass="18438">MDTSSFKSPIRQMDVYARRQTRTVLDGPPPGARSQWLAWLGASLARGSHDQVPGFLHNTVHTYTPCLLLIGSRLDEATTAAKSRPPPLPPPQHSHSPPPSKCPGKPDKPGCPPTLRWMLRMRLRIGCGCVHAPGRLLKGETTLAGPIWSHGTPVSVVQEDPGFCESWVQ</sequence>
<feature type="compositionally biased region" description="Pro residues" evidence="1">
    <location>
        <begin position="84"/>
        <end position="101"/>
    </location>
</feature>
<keyword evidence="3" id="KW-1185">Reference proteome</keyword>
<evidence type="ECO:0000313" key="2">
    <source>
        <dbReference type="EMBL" id="KAK0617843.1"/>
    </source>
</evidence>
<accession>A0AA40BY38</accession>
<proteinExistence type="predicted"/>
<evidence type="ECO:0000313" key="3">
    <source>
        <dbReference type="Proteomes" id="UP001174934"/>
    </source>
</evidence>
<reference evidence="2" key="1">
    <citation type="submission" date="2023-06" db="EMBL/GenBank/DDBJ databases">
        <title>Genome-scale phylogeny and comparative genomics of the fungal order Sordariales.</title>
        <authorList>
            <consortium name="Lawrence Berkeley National Laboratory"/>
            <person name="Hensen N."/>
            <person name="Bonometti L."/>
            <person name="Westerberg I."/>
            <person name="Brannstrom I.O."/>
            <person name="Guillou S."/>
            <person name="Cros-Aarteil S."/>
            <person name="Calhoun S."/>
            <person name="Haridas S."/>
            <person name="Kuo A."/>
            <person name="Mondo S."/>
            <person name="Pangilinan J."/>
            <person name="Riley R."/>
            <person name="LaButti K."/>
            <person name="Andreopoulos B."/>
            <person name="Lipzen A."/>
            <person name="Chen C."/>
            <person name="Yanf M."/>
            <person name="Daum C."/>
            <person name="Ng V."/>
            <person name="Clum A."/>
            <person name="Steindorff A."/>
            <person name="Ohm R."/>
            <person name="Martin F."/>
            <person name="Silar P."/>
            <person name="Natvig D."/>
            <person name="Lalanne C."/>
            <person name="Gautier V."/>
            <person name="Ament-velasquez S.L."/>
            <person name="Kruys A."/>
            <person name="Hutchinson M.I."/>
            <person name="Powell A.J."/>
            <person name="Barry K."/>
            <person name="Miller A.N."/>
            <person name="Grigoriev I.V."/>
            <person name="Debuchy R."/>
            <person name="Gladieux P."/>
            <person name="Thoren M.H."/>
            <person name="Johannesson H."/>
        </authorList>
    </citation>
    <scope>NUCLEOTIDE SEQUENCE</scope>
    <source>
        <strain evidence="2">SMH3391-2</strain>
    </source>
</reference>
<evidence type="ECO:0000256" key="1">
    <source>
        <dbReference type="SAM" id="MobiDB-lite"/>
    </source>
</evidence>
<comment type="caution">
    <text evidence="2">The sequence shown here is derived from an EMBL/GenBank/DDBJ whole genome shotgun (WGS) entry which is preliminary data.</text>
</comment>
<dbReference type="Proteomes" id="UP001174934">
    <property type="component" value="Unassembled WGS sequence"/>
</dbReference>
<organism evidence="2 3">
    <name type="scientific">Bombardia bombarda</name>
    <dbReference type="NCBI Taxonomy" id="252184"/>
    <lineage>
        <taxon>Eukaryota</taxon>
        <taxon>Fungi</taxon>
        <taxon>Dikarya</taxon>
        <taxon>Ascomycota</taxon>
        <taxon>Pezizomycotina</taxon>
        <taxon>Sordariomycetes</taxon>
        <taxon>Sordariomycetidae</taxon>
        <taxon>Sordariales</taxon>
        <taxon>Lasiosphaeriaceae</taxon>
        <taxon>Bombardia</taxon>
    </lineage>
</organism>
<gene>
    <name evidence="2" type="ORF">B0T17DRAFT_509435</name>
</gene>
<name>A0AA40BY38_9PEZI</name>
<dbReference type="AlphaFoldDB" id="A0AA40BY38"/>
<protein>
    <submittedName>
        <fullName evidence="2">Uncharacterized protein</fullName>
    </submittedName>
</protein>